<protein>
    <recommendedName>
        <fullName evidence="6">Zinc-finger domain-containing protein</fullName>
    </recommendedName>
</protein>
<dbReference type="AlphaFoldDB" id="A0A7S0HT45"/>
<feature type="compositionally biased region" description="Polar residues" evidence="5">
    <location>
        <begin position="224"/>
        <end position="237"/>
    </location>
</feature>
<reference evidence="7" key="1">
    <citation type="submission" date="2021-01" db="EMBL/GenBank/DDBJ databases">
        <authorList>
            <person name="Corre E."/>
            <person name="Pelletier E."/>
            <person name="Niang G."/>
            <person name="Scheremetjew M."/>
            <person name="Finn R."/>
            <person name="Kale V."/>
            <person name="Holt S."/>
            <person name="Cochrane G."/>
            <person name="Meng A."/>
            <person name="Brown T."/>
            <person name="Cohen L."/>
        </authorList>
    </citation>
    <scope>NUCLEOTIDE SEQUENCE</scope>
    <source>
        <strain evidence="7">CCMP325</strain>
    </source>
</reference>
<dbReference type="Pfam" id="PF10497">
    <property type="entry name" value="zf-4CXXC_R1"/>
    <property type="match status" value="1"/>
</dbReference>
<feature type="compositionally biased region" description="Basic and acidic residues" evidence="5">
    <location>
        <begin position="96"/>
        <end position="111"/>
    </location>
</feature>
<evidence type="ECO:0000256" key="4">
    <source>
        <dbReference type="ARBA" id="ARBA00023242"/>
    </source>
</evidence>
<organism evidence="7">
    <name type="scientific">Hanusia phi</name>
    <dbReference type="NCBI Taxonomy" id="3032"/>
    <lineage>
        <taxon>Eukaryota</taxon>
        <taxon>Cryptophyceae</taxon>
        <taxon>Pyrenomonadales</taxon>
        <taxon>Geminigeraceae</taxon>
        <taxon>Hanusia</taxon>
    </lineage>
</organism>
<feature type="region of interest" description="Disordered" evidence="5">
    <location>
        <begin position="90"/>
        <end position="111"/>
    </location>
</feature>
<keyword evidence="4" id="KW-0539">Nucleus</keyword>
<feature type="domain" description="Zinc-finger" evidence="6">
    <location>
        <begin position="123"/>
        <end position="193"/>
    </location>
</feature>
<feature type="region of interest" description="Disordered" evidence="5">
    <location>
        <begin position="215"/>
        <end position="237"/>
    </location>
</feature>
<gene>
    <name evidence="7" type="ORF">HPHI1048_LOCUS19480</name>
</gene>
<dbReference type="InterPro" id="IPR018866">
    <property type="entry name" value="Znf-4CXXC_R1"/>
</dbReference>
<feature type="compositionally biased region" description="Basic and acidic residues" evidence="5">
    <location>
        <begin position="287"/>
        <end position="299"/>
    </location>
</feature>
<keyword evidence="3" id="KW-0804">Transcription</keyword>
<evidence type="ECO:0000256" key="1">
    <source>
        <dbReference type="ARBA" id="ARBA00004123"/>
    </source>
</evidence>
<evidence type="ECO:0000256" key="3">
    <source>
        <dbReference type="ARBA" id="ARBA00023163"/>
    </source>
</evidence>
<dbReference type="EMBL" id="HBEO01028781">
    <property type="protein sequence ID" value="CAD8500684.1"/>
    <property type="molecule type" value="Transcribed_RNA"/>
</dbReference>
<proteinExistence type="predicted"/>
<feature type="compositionally biased region" description="Basic and acidic residues" evidence="5">
    <location>
        <begin position="36"/>
        <end position="47"/>
    </location>
</feature>
<accession>A0A7S0HT45</accession>
<evidence type="ECO:0000256" key="2">
    <source>
        <dbReference type="ARBA" id="ARBA00023015"/>
    </source>
</evidence>
<evidence type="ECO:0000256" key="5">
    <source>
        <dbReference type="SAM" id="MobiDB-lite"/>
    </source>
</evidence>
<name>A0A7S0HT45_9CRYP</name>
<feature type="region of interest" description="Disordered" evidence="5">
    <location>
        <begin position="1"/>
        <end position="69"/>
    </location>
</feature>
<evidence type="ECO:0000313" key="7">
    <source>
        <dbReference type="EMBL" id="CAD8500684.1"/>
    </source>
</evidence>
<evidence type="ECO:0000259" key="6">
    <source>
        <dbReference type="Pfam" id="PF10497"/>
    </source>
</evidence>
<dbReference type="GO" id="GO:0005634">
    <property type="term" value="C:nucleus"/>
    <property type="evidence" value="ECO:0007669"/>
    <property type="project" value="UniProtKB-SubCell"/>
</dbReference>
<keyword evidence="2" id="KW-0805">Transcription regulation</keyword>
<comment type="subcellular location">
    <subcellularLocation>
        <location evidence="1">Nucleus</location>
    </subcellularLocation>
</comment>
<feature type="region of interest" description="Disordered" evidence="5">
    <location>
        <begin position="275"/>
        <end position="307"/>
    </location>
</feature>
<sequence length="307" mass="34521">MDPFPNPMSLKMLVPEESNQSLAGNRGDTSYPFLDEGARGEERRTEGVRGPGMASMPSDHGDLAGGWKPAGARALVQEVDGSRETWRGEAAQMQEEQQHDEVGRETKSKRDEAAGEELSTCKEHKKNCHFCQHVKVKKGRSMVACETPGCTLRFCVHCLNTQFPQEVDEIWRMSMDGKWNCPLCKQICCCTKIPRMCEEVHRHCKAYRYRDKRAQEQSRRGKDSGSTQQDGQSLSSNAVQGIRTEALISDSILHLCNPQEEEASWEENWYCSSSVPRRSASSLEGLEPLRKKSATEKSVSKFVSQDD</sequence>